<comment type="caution">
    <text evidence="1">The sequence shown here is derived from an EMBL/GenBank/DDBJ whole genome shotgun (WGS) entry which is preliminary data.</text>
</comment>
<gene>
    <name evidence="1" type="ORF">GIB67_039146</name>
</gene>
<dbReference type="PANTHER" id="PTHR33625">
    <property type="entry name" value="OS08G0179900 PROTEIN"/>
    <property type="match status" value="1"/>
</dbReference>
<sequence>MQETTDKGKLALVLALPVTNFLDIDGDEAKRDKAKPATTQRENVYTMGIQKANEMARSYHKIYIWSNYCMLASSRYITSFALHFHVQNVVTSLVSDRNVWEAMMKNEEVTQFYKIGDERSGMNESVDFFGSSFDGFASLVQTVNVKVLEMVRKLPEFLQNILIVAEGGLSRILGFNNLSSTGPALMALTIASIMVVMVKRA</sequence>
<keyword evidence="2" id="KW-1185">Reference proteome</keyword>
<evidence type="ECO:0000313" key="1">
    <source>
        <dbReference type="EMBL" id="KAF6155815.1"/>
    </source>
</evidence>
<organism evidence="1 2">
    <name type="scientific">Kingdonia uniflora</name>
    <dbReference type="NCBI Taxonomy" id="39325"/>
    <lineage>
        <taxon>Eukaryota</taxon>
        <taxon>Viridiplantae</taxon>
        <taxon>Streptophyta</taxon>
        <taxon>Embryophyta</taxon>
        <taxon>Tracheophyta</taxon>
        <taxon>Spermatophyta</taxon>
        <taxon>Magnoliopsida</taxon>
        <taxon>Ranunculales</taxon>
        <taxon>Circaeasteraceae</taxon>
        <taxon>Kingdonia</taxon>
    </lineage>
</organism>
<protein>
    <submittedName>
        <fullName evidence="1">Uncharacterized protein</fullName>
    </submittedName>
</protein>
<reference evidence="1 2" key="1">
    <citation type="journal article" date="2020" name="IScience">
        <title>Genome Sequencing of the Endangered Kingdonia uniflora (Circaeasteraceae, Ranunculales) Reveals Potential Mechanisms of Evolutionary Specialization.</title>
        <authorList>
            <person name="Sun Y."/>
            <person name="Deng T."/>
            <person name="Zhang A."/>
            <person name="Moore M.J."/>
            <person name="Landis J.B."/>
            <person name="Lin N."/>
            <person name="Zhang H."/>
            <person name="Zhang X."/>
            <person name="Huang J."/>
            <person name="Zhang X."/>
            <person name="Sun H."/>
            <person name="Wang H."/>
        </authorList>
    </citation>
    <scope>NUCLEOTIDE SEQUENCE [LARGE SCALE GENOMIC DNA]</scope>
    <source>
        <strain evidence="1">TB1705</strain>
        <tissue evidence="1">Leaf</tissue>
    </source>
</reference>
<accession>A0A7J7MLL4</accession>
<evidence type="ECO:0000313" key="2">
    <source>
        <dbReference type="Proteomes" id="UP000541444"/>
    </source>
</evidence>
<dbReference type="AlphaFoldDB" id="A0A7J7MLL4"/>
<dbReference type="EMBL" id="JACGCM010001398">
    <property type="protein sequence ID" value="KAF6155815.1"/>
    <property type="molecule type" value="Genomic_DNA"/>
</dbReference>
<proteinExistence type="predicted"/>
<name>A0A7J7MLL4_9MAGN</name>
<dbReference type="PANTHER" id="PTHR33625:SF4">
    <property type="entry name" value="OS08G0179900 PROTEIN"/>
    <property type="match status" value="1"/>
</dbReference>
<dbReference type="OrthoDB" id="659599at2759"/>
<dbReference type="Proteomes" id="UP000541444">
    <property type="component" value="Unassembled WGS sequence"/>
</dbReference>